<keyword evidence="1" id="KW-0805">Transcription regulation</keyword>
<dbReference type="PANTHER" id="PTHR43537:SF47">
    <property type="entry name" value="REGULATORY PROTEIN GNTR HTH"/>
    <property type="match status" value="1"/>
</dbReference>
<dbReference type="Gene3D" id="1.20.120.530">
    <property type="entry name" value="GntR ligand-binding domain-like"/>
    <property type="match status" value="1"/>
</dbReference>
<evidence type="ECO:0000259" key="4">
    <source>
        <dbReference type="PROSITE" id="PS50949"/>
    </source>
</evidence>
<evidence type="ECO:0000256" key="2">
    <source>
        <dbReference type="ARBA" id="ARBA00023125"/>
    </source>
</evidence>
<organism evidence="5 6">
    <name type="scientific">Sphaerochaeta associata</name>
    <dbReference type="NCBI Taxonomy" id="1129264"/>
    <lineage>
        <taxon>Bacteria</taxon>
        <taxon>Pseudomonadati</taxon>
        <taxon>Spirochaetota</taxon>
        <taxon>Spirochaetia</taxon>
        <taxon>Spirochaetales</taxon>
        <taxon>Sphaerochaetaceae</taxon>
        <taxon>Sphaerochaeta</taxon>
    </lineage>
</organism>
<dbReference type="RefSeq" id="WP_244772404.1">
    <property type="nucleotide sequence ID" value="NZ_CP094929.1"/>
</dbReference>
<protein>
    <submittedName>
        <fullName evidence="5">FadR family transcriptional regulator</fullName>
    </submittedName>
</protein>
<dbReference type="EMBL" id="CP094929">
    <property type="protein sequence ID" value="UOM51028.1"/>
    <property type="molecule type" value="Genomic_DNA"/>
</dbReference>
<keyword evidence="3" id="KW-0804">Transcription</keyword>
<evidence type="ECO:0000313" key="5">
    <source>
        <dbReference type="EMBL" id="UOM51028.1"/>
    </source>
</evidence>
<dbReference type="PROSITE" id="PS50949">
    <property type="entry name" value="HTH_GNTR"/>
    <property type="match status" value="1"/>
</dbReference>
<dbReference type="PRINTS" id="PR00035">
    <property type="entry name" value="HTHGNTR"/>
</dbReference>
<accession>A0ABY4DC38</accession>
<dbReference type="Pfam" id="PF07729">
    <property type="entry name" value="FCD"/>
    <property type="match status" value="1"/>
</dbReference>
<evidence type="ECO:0000256" key="3">
    <source>
        <dbReference type="ARBA" id="ARBA00023163"/>
    </source>
</evidence>
<dbReference type="InterPro" id="IPR011711">
    <property type="entry name" value="GntR_C"/>
</dbReference>
<dbReference type="SMART" id="SM00345">
    <property type="entry name" value="HTH_GNTR"/>
    <property type="match status" value="1"/>
</dbReference>
<dbReference type="InterPro" id="IPR008920">
    <property type="entry name" value="TF_FadR/GntR_C"/>
</dbReference>
<evidence type="ECO:0000313" key="6">
    <source>
        <dbReference type="Proteomes" id="UP000829708"/>
    </source>
</evidence>
<dbReference type="InterPro" id="IPR000524">
    <property type="entry name" value="Tscrpt_reg_HTH_GntR"/>
</dbReference>
<keyword evidence="2" id="KW-0238">DNA-binding</keyword>
<gene>
    <name evidence="5" type="ORF">MUG09_15840</name>
</gene>
<keyword evidence="6" id="KW-1185">Reference proteome</keyword>
<dbReference type="SUPFAM" id="SSF48008">
    <property type="entry name" value="GntR ligand-binding domain-like"/>
    <property type="match status" value="1"/>
</dbReference>
<feature type="domain" description="HTH gntR-type" evidence="4">
    <location>
        <begin position="6"/>
        <end position="74"/>
    </location>
</feature>
<dbReference type="SUPFAM" id="SSF46785">
    <property type="entry name" value="Winged helix' DNA-binding domain"/>
    <property type="match status" value="1"/>
</dbReference>
<dbReference type="PANTHER" id="PTHR43537">
    <property type="entry name" value="TRANSCRIPTIONAL REGULATOR, GNTR FAMILY"/>
    <property type="match status" value="1"/>
</dbReference>
<dbReference type="SMART" id="SM00895">
    <property type="entry name" value="FCD"/>
    <property type="match status" value="1"/>
</dbReference>
<dbReference type="Pfam" id="PF00392">
    <property type="entry name" value="GntR"/>
    <property type="match status" value="1"/>
</dbReference>
<name>A0ABY4DC38_9SPIR</name>
<dbReference type="Proteomes" id="UP000829708">
    <property type="component" value="Chromosome"/>
</dbReference>
<dbReference type="Gene3D" id="1.10.10.10">
    <property type="entry name" value="Winged helix-like DNA-binding domain superfamily/Winged helix DNA-binding domain"/>
    <property type="match status" value="1"/>
</dbReference>
<dbReference type="InterPro" id="IPR036388">
    <property type="entry name" value="WH-like_DNA-bd_sf"/>
</dbReference>
<dbReference type="CDD" id="cd07377">
    <property type="entry name" value="WHTH_GntR"/>
    <property type="match status" value="1"/>
</dbReference>
<evidence type="ECO:0000256" key="1">
    <source>
        <dbReference type="ARBA" id="ARBA00023015"/>
    </source>
</evidence>
<reference evidence="6" key="1">
    <citation type="journal article" date="2024" name="J Bioinform Genom">
        <title>Complete genome sequence of the type strain bacterium Sphaerochaeta associata GLS2t (VKM B-2742)t.</title>
        <authorList>
            <person name="Troshina O.Y."/>
            <person name="Tepeeva A.N."/>
            <person name="Arzamasceva V.O."/>
            <person name="Whitman W.B."/>
            <person name="Varghese N."/>
            <person name="Shapiro N."/>
            <person name="Woyke T."/>
            <person name="Kripides N.C."/>
            <person name="Vasilenko O.V."/>
        </authorList>
    </citation>
    <scope>NUCLEOTIDE SEQUENCE [LARGE SCALE GENOMIC DNA]</scope>
    <source>
        <strain evidence="6">GLS2T</strain>
    </source>
</reference>
<sequence>MSFDRTPIVQQITMYLRDKIESGEWRVGEKISSENTLTQELKVSRHSLRMAIQSLASQGIVESIHGKGTFVLTNQLSLLTSSRNAITSEDFLDVRKVLEFRLAIEPITCFLAAGRIGGDILAMLDESYHEMQANIGNSEEFVKHDLMFHLEIAKASQNHLLLGALSEVFDKTLRNLELLNVLYGYSDGLYFHKKILKALKEKNAVQARSIMEEHIQKAINSLIQ</sequence>
<dbReference type="InterPro" id="IPR036390">
    <property type="entry name" value="WH_DNA-bd_sf"/>
</dbReference>
<proteinExistence type="predicted"/>